<evidence type="ECO:0000256" key="3">
    <source>
        <dbReference type="ARBA" id="ARBA00022729"/>
    </source>
</evidence>
<evidence type="ECO:0000256" key="6">
    <source>
        <dbReference type="SAM" id="MobiDB-lite"/>
    </source>
</evidence>
<feature type="compositionally biased region" description="Low complexity" evidence="6">
    <location>
        <begin position="59"/>
        <end position="82"/>
    </location>
</feature>
<dbReference type="Gene3D" id="3.20.20.370">
    <property type="entry name" value="Glycoside hydrolase/deacetylase"/>
    <property type="match status" value="1"/>
</dbReference>
<accession>A0A9P6KAD4</accession>
<sequence length="220" mass="23400">MSAEKPEKKSMQTKNKVLIALVSLVVIVGIALGVYFGVKSKNDADNRVSNKSQNINGGTSSTTATATTTTTTAAPTPTTAPALTNGTMINGTLFPYYVLDGPAPAPVGVAGKVYTTCTEPNTFSISFDDGPSEWTPELLDLLKAAGLKVTFFINGNNQACIYDAAVQSTLKRAIKDGHQIASHTWSHPDLTTLSVSAIQTEMIRLENSIMEVLGVKPRYM</sequence>
<dbReference type="Pfam" id="PF01522">
    <property type="entry name" value="Polysacc_deac_1"/>
    <property type="match status" value="1"/>
</dbReference>
<proteinExistence type="predicted"/>
<dbReference type="OrthoDB" id="407355at2759"/>
<keyword evidence="3" id="KW-0732">Signal</keyword>
<evidence type="ECO:0000313" key="8">
    <source>
        <dbReference type="EMBL" id="KAF9577601.1"/>
    </source>
</evidence>
<evidence type="ECO:0000256" key="1">
    <source>
        <dbReference type="ARBA" id="ARBA00001941"/>
    </source>
</evidence>
<evidence type="ECO:0000259" key="7">
    <source>
        <dbReference type="PROSITE" id="PS51677"/>
    </source>
</evidence>
<feature type="non-terminal residue" evidence="8">
    <location>
        <position position="220"/>
    </location>
</feature>
<comment type="caution">
    <text evidence="8">The sequence shown here is derived from an EMBL/GenBank/DDBJ whole genome shotgun (WGS) entry which is preliminary data.</text>
</comment>
<feature type="compositionally biased region" description="Polar residues" evidence="6">
    <location>
        <begin position="49"/>
        <end position="58"/>
    </location>
</feature>
<dbReference type="GO" id="GO:0046872">
    <property type="term" value="F:metal ion binding"/>
    <property type="evidence" value="ECO:0007669"/>
    <property type="project" value="UniProtKB-KW"/>
</dbReference>
<feature type="domain" description="NodB homology" evidence="7">
    <location>
        <begin position="121"/>
        <end position="220"/>
    </location>
</feature>
<dbReference type="SUPFAM" id="SSF88713">
    <property type="entry name" value="Glycoside hydrolase/deacetylase"/>
    <property type="match status" value="1"/>
</dbReference>
<feature type="region of interest" description="Disordered" evidence="6">
    <location>
        <begin position="46"/>
        <end position="82"/>
    </location>
</feature>
<dbReference type="GO" id="GO:0005975">
    <property type="term" value="P:carbohydrate metabolic process"/>
    <property type="evidence" value="ECO:0007669"/>
    <property type="project" value="InterPro"/>
</dbReference>
<dbReference type="GO" id="GO:0016810">
    <property type="term" value="F:hydrolase activity, acting on carbon-nitrogen (but not peptide) bonds"/>
    <property type="evidence" value="ECO:0007669"/>
    <property type="project" value="InterPro"/>
</dbReference>
<keyword evidence="9" id="KW-1185">Reference proteome</keyword>
<evidence type="ECO:0000256" key="4">
    <source>
        <dbReference type="ARBA" id="ARBA00022801"/>
    </source>
</evidence>
<dbReference type="PANTHER" id="PTHR46471:SF2">
    <property type="entry name" value="CHITIN DEACETYLASE-RELATED"/>
    <property type="match status" value="1"/>
</dbReference>
<dbReference type="AlphaFoldDB" id="A0A9P6KAD4"/>
<keyword evidence="2" id="KW-0479">Metal-binding</keyword>
<evidence type="ECO:0000313" key="9">
    <source>
        <dbReference type="Proteomes" id="UP000780801"/>
    </source>
</evidence>
<evidence type="ECO:0000256" key="5">
    <source>
        <dbReference type="ARBA" id="ARBA00023277"/>
    </source>
</evidence>
<comment type="cofactor">
    <cofactor evidence="1">
        <name>Co(2+)</name>
        <dbReference type="ChEBI" id="CHEBI:48828"/>
    </cofactor>
</comment>
<organism evidence="8 9">
    <name type="scientific">Lunasporangiospora selenospora</name>
    <dbReference type="NCBI Taxonomy" id="979761"/>
    <lineage>
        <taxon>Eukaryota</taxon>
        <taxon>Fungi</taxon>
        <taxon>Fungi incertae sedis</taxon>
        <taxon>Mucoromycota</taxon>
        <taxon>Mortierellomycotina</taxon>
        <taxon>Mortierellomycetes</taxon>
        <taxon>Mortierellales</taxon>
        <taxon>Mortierellaceae</taxon>
        <taxon>Lunasporangiospora</taxon>
    </lineage>
</organism>
<protein>
    <recommendedName>
        <fullName evidence="7">NodB homology domain-containing protein</fullName>
    </recommendedName>
</protein>
<evidence type="ECO:0000256" key="2">
    <source>
        <dbReference type="ARBA" id="ARBA00022723"/>
    </source>
</evidence>
<keyword evidence="4" id="KW-0378">Hydrolase</keyword>
<dbReference type="InterPro" id="IPR011330">
    <property type="entry name" value="Glyco_hydro/deAcase_b/a-brl"/>
</dbReference>
<gene>
    <name evidence="8" type="ORF">BGW38_007088</name>
</gene>
<dbReference type="Proteomes" id="UP000780801">
    <property type="component" value="Unassembled WGS sequence"/>
</dbReference>
<dbReference type="EMBL" id="JAABOA010004618">
    <property type="protein sequence ID" value="KAF9577601.1"/>
    <property type="molecule type" value="Genomic_DNA"/>
</dbReference>
<dbReference type="PANTHER" id="PTHR46471">
    <property type="entry name" value="CHITIN DEACETYLASE"/>
    <property type="match status" value="1"/>
</dbReference>
<dbReference type="InterPro" id="IPR002509">
    <property type="entry name" value="NODB_dom"/>
</dbReference>
<dbReference type="PROSITE" id="PS51677">
    <property type="entry name" value="NODB"/>
    <property type="match status" value="1"/>
</dbReference>
<keyword evidence="5" id="KW-0119">Carbohydrate metabolism</keyword>
<name>A0A9P6KAD4_9FUNG</name>
<reference evidence="8" key="1">
    <citation type="journal article" date="2020" name="Fungal Divers.">
        <title>Resolving the Mortierellaceae phylogeny through synthesis of multi-gene phylogenetics and phylogenomics.</title>
        <authorList>
            <person name="Vandepol N."/>
            <person name="Liber J."/>
            <person name="Desiro A."/>
            <person name="Na H."/>
            <person name="Kennedy M."/>
            <person name="Barry K."/>
            <person name="Grigoriev I.V."/>
            <person name="Miller A.N."/>
            <person name="O'Donnell K."/>
            <person name="Stajich J.E."/>
            <person name="Bonito G."/>
        </authorList>
    </citation>
    <scope>NUCLEOTIDE SEQUENCE</scope>
    <source>
        <strain evidence="8">KOD1015</strain>
    </source>
</reference>